<dbReference type="Proteomes" id="UP000253562">
    <property type="component" value="Unassembled WGS sequence"/>
</dbReference>
<reference evidence="1 2" key="1">
    <citation type="submission" date="2018-07" db="EMBL/GenBank/DDBJ databases">
        <title>Comparative genomes isolates from brazilian mangrove.</title>
        <authorList>
            <person name="De Araujo J.E."/>
            <person name="Taketani R.G."/>
            <person name="Silva M.C.P."/>
            <person name="Lourenco M.V."/>
            <person name="Oliveira V.M."/>
            <person name="Andreote F.D."/>
        </authorList>
    </citation>
    <scope>NUCLEOTIDE SEQUENCE [LARGE SCALE GENOMIC DNA]</scope>
    <source>
        <strain evidence="1 2">HEX PRIS-MGV</strain>
    </source>
</reference>
<organism evidence="1 2">
    <name type="scientific">Bremerella cremea</name>
    <dbReference type="NCBI Taxonomy" id="1031537"/>
    <lineage>
        <taxon>Bacteria</taxon>
        <taxon>Pseudomonadati</taxon>
        <taxon>Planctomycetota</taxon>
        <taxon>Planctomycetia</taxon>
        <taxon>Pirellulales</taxon>
        <taxon>Pirellulaceae</taxon>
        <taxon>Bremerella</taxon>
    </lineage>
</organism>
<evidence type="ECO:0000313" key="1">
    <source>
        <dbReference type="EMBL" id="RCS54417.1"/>
    </source>
</evidence>
<accession>A0A368KXP4</accession>
<dbReference type="AlphaFoldDB" id="A0A368KXP4"/>
<sequence>MPGREIFAMIDLSQYDLPSLFWRPNNRAVDNVNKGQMQHKLELGTTFSNSPERARRNWENA</sequence>
<dbReference type="EMBL" id="QPEX01000010">
    <property type="protein sequence ID" value="RCS54417.1"/>
    <property type="molecule type" value="Genomic_DNA"/>
</dbReference>
<name>A0A368KXP4_9BACT</name>
<comment type="caution">
    <text evidence="1">The sequence shown here is derived from an EMBL/GenBank/DDBJ whole genome shotgun (WGS) entry which is preliminary data.</text>
</comment>
<protein>
    <submittedName>
        <fullName evidence="1">Uncharacterized protein</fullName>
    </submittedName>
</protein>
<proteinExistence type="predicted"/>
<gene>
    <name evidence="1" type="ORF">DTL42_04540</name>
</gene>
<evidence type="ECO:0000313" key="2">
    <source>
        <dbReference type="Proteomes" id="UP000253562"/>
    </source>
</evidence>